<comment type="caution">
    <text evidence="8">The sequence shown here is derived from an EMBL/GenBank/DDBJ whole genome shotgun (WGS) entry which is preliminary data.</text>
</comment>
<dbReference type="GO" id="GO:0030596">
    <property type="term" value="F:alpha-L-rhamnosidase activity"/>
    <property type="evidence" value="ECO:0007669"/>
    <property type="project" value="UniProtKB-EC"/>
</dbReference>
<sequence>MVAISRVSCEHYESGFGVSEPLPRLSWRFEGGERDWVQQGYSLRIHRNGEVGTYDVESAESVLVSWPSTPLVSREVADVEVRSHGKDGSSTGWARLCIEAALHQREDWEASMVSGEKQDLDKAKRPFRLRKTFRAPPGAARLYITAHGLFEAYLNGHRVGNEHMAPGWTVYRSRLPYSVYDVTDLIRPGETNTLGAWVAEGWYAGRLGIGTGFRNVYGERLGLLAQLEVDGDVVARTDETWEWSYGRIVSSEIYDGETYDSTLDDSWTDGDWRPVTTLACPSARLLTVQAPPVRTVERIPAKTIIMTPSGKTVLDFGQNFAGVIEFASEPPTSGALVIKYAEVMEHAELGTRPLRWAKVTDRVVLGGELRGWHPKFTFHGFRYVQIEGWQGVGVDDIVGVVWASDMERTGHFECSHKLLNQLHSNVYYSTRSNTISIPSDCPQRDERLGWTGDIQVFTTTLGFLFDASGFLGGWFDDLAADQRRCNGVVPMIIPDVPPKKFDISQAIWGDVSVLGPWDMYNLTGDSDLLRRQYQSVVDWLDKGVLRDPETRLWSRDAPQLADWLAPQADPQMPARGPTDNWLVADAYLIHTTRVAGRICRTIGETAKAEAYEREANNLLDTFHDMYVTRRSRIVSDTQTAICLLLHFDLLDAAVPKQRQILVDRLAKLVTRDFWQVSTGFAGTPIVLQTLAENEQLHHAYRMLLCRDCPSWLSPILLGATTIWERWDSMLADGSINPGSMTSFNHYALGSVADFLHSTVGGLSCLEPGWKKILIKPRPGGSLTHAKVSLLSPYGHCECQWEIIGGELQVRVVAPPNCTAVVDLPGQRSEEVGSGARSFVVPWEADPRFPPGVVQPEFCQPVDKDWIP</sequence>
<evidence type="ECO:0000256" key="3">
    <source>
        <dbReference type="ARBA" id="ARBA00022801"/>
    </source>
</evidence>
<evidence type="ECO:0000259" key="5">
    <source>
        <dbReference type="Pfam" id="PF08531"/>
    </source>
</evidence>
<evidence type="ECO:0000256" key="1">
    <source>
        <dbReference type="ARBA" id="ARBA00001445"/>
    </source>
</evidence>
<dbReference type="InterPro" id="IPR013783">
    <property type="entry name" value="Ig-like_fold"/>
</dbReference>
<keyword evidence="9" id="KW-1185">Reference proteome</keyword>
<dbReference type="AlphaFoldDB" id="A0A427XMR1"/>
<dbReference type="Pfam" id="PF17389">
    <property type="entry name" value="Bac_rhamnosid6H"/>
    <property type="match status" value="1"/>
</dbReference>
<dbReference type="Pfam" id="PF08531">
    <property type="entry name" value="Bac_rhamnosid_N"/>
    <property type="match status" value="1"/>
</dbReference>
<protein>
    <recommendedName>
        <fullName evidence="2">alpha-L-rhamnosidase</fullName>
        <ecNumber evidence="2">3.2.1.40</ecNumber>
    </recommendedName>
</protein>
<evidence type="ECO:0000313" key="9">
    <source>
        <dbReference type="Proteomes" id="UP000279259"/>
    </source>
</evidence>
<dbReference type="InterPro" id="IPR008928">
    <property type="entry name" value="6-hairpin_glycosidase_sf"/>
</dbReference>
<dbReference type="Proteomes" id="UP000279259">
    <property type="component" value="Unassembled WGS sequence"/>
</dbReference>
<feature type="domain" description="Alpha-L-rhamnosidase C-terminal" evidence="7">
    <location>
        <begin position="761"/>
        <end position="833"/>
    </location>
</feature>
<gene>
    <name evidence="8" type="ORF">EHS25_007251</name>
</gene>
<accession>A0A427XMR1</accession>
<dbReference type="InterPro" id="IPR035398">
    <property type="entry name" value="Bac_rhamnosid_C"/>
</dbReference>
<evidence type="ECO:0000256" key="2">
    <source>
        <dbReference type="ARBA" id="ARBA00012652"/>
    </source>
</evidence>
<dbReference type="Pfam" id="PF05592">
    <property type="entry name" value="Bac_rhamnosid"/>
    <property type="match status" value="1"/>
</dbReference>
<evidence type="ECO:0000313" key="8">
    <source>
        <dbReference type="EMBL" id="RSH80146.1"/>
    </source>
</evidence>
<feature type="domain" description="Alpha-L-rhamnosidase concanavalin-like" evidence="4">
    <location>
        <begin position="307"/>
        <end position="399"/>
    </location>
</feature>
<dbReference type="Gene3D" id="2.60.40.10">
    <property type="entry name" value="Immunoglobulins"/>
    <property type="match status" value="1"/>
</dbReference>
<dbReference type="EMBL" id="RSCD01000036">
    <property type="protein sequence ID" value="RSH80146.1"/>
    <property type="molecule type" value="Genomic_DNA"/>
</dbReference>
<dbReference type="Gene3D" id="1.50.10.10">
    <property type="match status" value="1"/>
</dbReference>
<keyword evidence="3" id="KW-0378">Hydrolase</keyword>
<evidence type="ECO:0000259" key="4">
    <source>
        <dbReference type="Pfam" id="PF05592"/>
    </source>
</evidence>
<dbReference type="Pfam" id="PF17390">
    <property type="entry name" value="Bac_rhamnosid_C"/>
    <property type="match status" value="1"/>
</dbReference>
<name>A0A427XMR1_9TREE</name>
<dbReference type="InterPro" id="IPR012341">
    <property type="entry name" value="6hp_glycosidase-like_sf"/>
</dbReference>
<dbReference type="Gene3D" id="2.60.120.260">
    <property type="entry name" value="Galactose-binding domain-like"/>
    <property type="match status" value="2"/>
</dbReference>
<dbReference type="InterPro" id="IPR016007">
    <property type="entry name" value="Alpha_rhamnosid"/>
</dbReference>
<dbReference type="SUPFAM" id="SSF48208">
    <property type="entry name" value="Six-hairpin glycosidases"/>
    <property type="match status" value="1"/>
</dbReference>
<dbReference type="InterPro" id="IPR013737">
    <property type="entry name" value="Bac_rhamnosid_N"/>
</dbReference>
<evidence type="ECO:0000259" key="6">
    <source>
        <dbReference type="Pfam" id="PF17389"/>
    </source>
</evidence>
<dbReference type="Gene3D" id="2.60.420.10">
    <property type="entry name" value="Maltose phosphorylase, domain 3"/>
    <property type="match status" value="1"/>
</dbReference>
<dbReference type="EC" id="3.2.1.40" evidence="2"/>
<dbReference type="PANTHER" id="PTHR33307">
    <property type="entry name" value="ALPHA-RHAMNOSIDASE (EUROFUNG)"/>
    <property type="match status" value="1"/>
</dbReference>
<dbReference type="InterPro" id="IPR008902">
    <property type="entry name" value="Rhamnosid_concanavalin"/>
</dbReference>
<feature type="domain" description="Bacterial alpha-L-rhamnosidase N-terminal" evidence="5">
    <location>
        <begin position="139"/>
        <end position="297"/>
    </location>
</feature>
<feature type="domain" description="Alpha-L-rhamnosidase six-hairpin glycosidase" evidence="6">
    <location>
        <begin position="407"/>
        <end position="759"/>
    </location>
</feature>
<dbReference type="OrthoDB" id="10036721at2759"/>
<evidence type="ECO:0000259" key="7">
    <source>
        <dbReference type="Pfam" id="PF17390"/>
    </source>
</evidence>
<comment type="catalytic activity">
    <reaction evidence="1">
        <text>Hydrolysis of terminal non-reducing alpha-L-rhamnose residues in alpha-L-rhamnosides.</text>
        <dbReference type="EC" id="3.2.1.40"/>
    </reaction>
</comment>
<proteinExistence type="predicted"/>
<organism evidence="8 9">
    <name type="scientific">Saitozyma podzolica</name>
    <dbReference type="NCBI Taxonomy" id="1890683"/>
    <lineage>
        <taxon>Eukaryota</taxon>
        <taxon>Fungi</taxon>
        <taxon>Dikarya</taxon>
        <taxon>Basidiomycota</taxon>
        <taxon>Agaricomycotina</taxon>
        <taxon>Tremellomycetes</taxon>
        <taxon>Tremellales</taxon>
        <taxon>Trimorphomycetaceae</taxon>
        <taxon>Saitozyma</taxon>
    </lineage>
</organism>
<dbReference type="Pfam" id="PF25788">
    <property type="entry name" value="Ig_Rha78A_N"/>
    <property type="match status" value="1"/>
</dbReference>
<dbReference type="InterPro" id="IPR035396">
    <property type="entry name" value="Bac_rhamnosid6H"/>
</dbReference>
<dbReference type="PANTHER" id="PTHR33307:SF6">
    <property type="entry name" value="ALPHA-RHAMNOSIDASE (EUROFUNG)-RELATED"/>
    <property type="match status" value="1"/>
</dbReference>
<dbReference type="GO" id="GO:0005975">
    <property type="term" value="P:carbohydrate metabolic process"/>
    <property type="evidence" value="ECO:0007669"/>
    <property type="project" value="InterPro"/>
</dbReference>
<reference evidence="8 9" key="1">
    <citation type="submission" date="2018-11" db="EMBL/GenBank/DDBJ databases">
        <title>Genome sequence of Saitozyma podzolica DSM 27192.</title>
        <authorList>
            <person name="Aliyu H."/>
            <person name="Gorte O."/>
            <person name="Ochsenreither K."/>
        </authorList>
    </citation>
    <scope>NUCLEOTIDE SEQUENCE [LARGE SCALE GENOMIC DNA]</scope>
    <source>
        <strain evidence="8 9">DSM 27192</strain>
    </source>
</reference>